<comment type="caution">
    <text evidence="1">The sequence shown here is derived from an EMBL/GenBank/DDBJ whole genome shotgun (WGS) entry which is preliminary data.</text>
</comment>
<reference evidence="1 2" key="1">
    <citation type="submission" date="2023-02" db="EMBL/GenBank/DDBJ databases">
        <title>Oceanobacillus kimchii IFOP_LL358 isolated form Alexandrium catenella lab strain.</title>
        <authorList>
            <person name="Gajardo G."/>
            <person name="Ueki S."/>
            <person name="Maruyama F."/>
        </authorList>
    </citation>
    <scope>NUCLEOTIDE SEQUENCE [LARGE SCALE GENOMIC DNA]</scope>
    <source>
        <strain evidence="1 2">IFOP_LL358</strain>
    </source>
</reference>
<dbReference type="EMBL" id="BSKO01000001">
    <property type="protein sequence ID" value="GLO65360.1"/>
    <property type="molecule type" value="Genomic_DNA"/>
</dbReference>
<keyword evidence="2" id="KW-1185">Reference proteome</keyword>
<evidence type="ECO:0000313" key="2">
    <source>
        <dbReference type="Proteomes" id="UP001275436"/>
    </source>
</evidence>
<sequence length="84" mass="10048">MYFISAQNINVNIPREEIPIKLERDFSELSMMSKTDWEDGELYYFQHALSQILPYINSEGLSILHEINKEMFQRIEKNQDVHLD</sequence>
<organism evidence="1 2">
    <name type="scientific">Oceanobacillus kimchii</name>
    <dbReference type="NCBI Taxonomy" id="746691"/>
    <lineage>
        <taxon>Bacteria</taxon>
        <taxon>Bacillati</taxon>
        <taxon>Bacillota</taxon>
        <taxon>Bacilli</taxon>
        <taxon>Bacillales</taxon>
        <taxon>Bacillaceae</taxon>
        <taxon>Oceanobacillus</taxon>
    </lineage>
</organism>
<accession>A0ABQ5TFX9</accession>
<proteinExistence type="predicted"/>
<evidence type="ECO:0000313" key="1">
    <source>
        <dbReference type="EMBL" id="GLO65360.1"/>
    </source>
</evidence>
<dbReference type="Proteomes" id="UP001275436">
    <property type="component" value="Unassembled WGS sequence"/>
</dbReference>
<name>A0ABQ5TFX9_9BACI</name>
<gene>
    <name evidence="1" type="ORF">MACH08_11440</name>
</gene>
<protein>
    <submittedName>
        <fullName evidence="1">Uncharacterized protein</fullName>
    </submittedName>
</protein>